<sequence length="215" mass="24905">MLFEEKQNMKLYPIADSYSWIVKLISWGVKTVQLRIKLDPLTENNSLQKIENEIKNSIQYCQSHNCQLFINDYWEIALKYKAFGVHLGYEDSFHADISSLHKNKIRFGLSTHDTNELNYALELNPSYIALGPIFPTKTKEMKFSPQGIEKISIWRNKIPKSIPLVAIGGIKLENAHEIYIYGADSISIIHDFMSSSCPEERIKDWLNMANNNEFK</sequence>
<keyword evidence="4" id="KW-0808">Transferase</keyword>
<evidence type="ECO:0000313" key="5">
    <source>
        <dbReference type="Proteomes" id="UP000437748"/>
    </source>
</evidence>
<dbReference type="PANTHER" id="PTHR20857:SF15">
    <property type="entry name" value="THIAMINE-PHOSPHATE SYNTHASE"/>
    <property type="match status" value="1"/>
</dbReference>
<dbReference type="OrthoDB" id="9789949at2"/>
<dbReference type="Pfam" id="PF02581">
    <property type="entry name" value="TMP-TENI"/>
    <property type="match status" value="1"/>
</dbReference>
<dbReference type="Gene3D" id="3.20.20.70">
    <property type="entry name" value="Aldolase class I"/>
    <property type="match status" value="1"/>
</dbReference>
<comment type="pathway">
    <text evidence="1">Cofactor biosynthesis; thiamine diphosphate biosynthesis.</text>
</comment>
<dbReference type="GO" id="GO:0005737">
    <property type="term" value="C:cytoplasm"/>
    <property type="evidence" value="ECO:0007669"/>
    <property type="project" value="TreeGrafter"/>
</dbReference>
<dbReference type="InterPro" id="IPR036206">
    <property type="entry name" value="ThiamineP_synth_sf"/>
</dbReference>
<protein>
    <submittedName>
        <fullName evidence="4">Thiamine phosphate synthase</fullName>
        <ecNumber evidence="4">2.5.1.3</ecNumber>
    </submittedName>
</protein>
<dbReference type="RefSeq" id="WP_153418000.1">
    <property type="nucleotide sequence ID" value="NZ_WFLM01000001.1"/>
</dbReference>
<dbReference type="InterPro" id="IPR022998">
    <property type="entry name" value="ThiamineP_synth_TenI"/>
</dbReference>
<name>A0A6N6VV52_9BACT</name>
<dbReference type="EC" id="2.5.1.3" evidence="4"/>
<dbReference type="EMBL" id="WFLM01000001">
    <property type="protein sequence ID" value="KAB8040485.1"/>
    <property type="molecule type" value="Genomic_DNA"/>
</dbReference>
<organism evidence="4 5">
    <name type="scientific">Silvanigrella paludirubra</name>
    <dbReference type="NCBI Taxonomy" id="2499159"/>
    <lineage>
        <taxon>Bacteria</taxon>
        <taxon>Pseudomonadati</taxon>
        <taxon>Bdellovibrionota</taxon>
        <taxon>Oligoflexia</taxon>
        <taxon>Silvanigrellales</taxon>
        <taxon>Silvanigrellaceae</taxon>
        <taxon>Silvanigrella</taxon>
    </lineage>
</organism>
<evidence type="ECO:0000259" key="3">
    <source>
        <dbReference type="Pfam" id="PF02581"/>
    </source>
</evidence>
<gene>
    <name evidence="4" type="ORF">GCL60_00795</name>
</gene>
<dbReference type="AlphaFoldDB" id="A0A6N6VV52"/>
<dbReference type="SUPFAM" id="SSF51391">
    <property type="entry name" value="Thiamin phosphate synthase"/>
    <property type="match status" value="1"/>
</dbReference>
<dbReference type="GO" id="GO:0009228">
    <property type="term" value="P:thiamine biosynthetic process"/>
    <property type="evidence" value="ECO:0007669"/>
    <property type="project" value="UniProtKB-KW"/>
</dbReference>
<reference evidence="4 5" key="1">
    <citation type="submission" date="2019-10" db="EMBL/GenBank/DDBJ databases">
        <title>New species of Slilvanegrellaceae.</title>
        <authorList>
            <person name="Pitt A."/>
            <person name="Hahn M.W."/>
        </authorList>
    </citation>
    <scope>NUCLEOTIDE SEQUENCE [LARGE SCALE GENOMIC DNA]</scope>
    <source>
        <strain evidence="4 5">SP-Ram-0.45-NSY-1</strain>
    </source>
</reference>
<feature type="domain" description="Thiamine phosphate synthase/TenI" evidence="3">
    <location>
        <begin position="16"/>
        <end position="190"/>
    </location>
</feature>
<evidence type="ECO:0000256" key="1">
    <source>
        <dbReference type="ARBA" id="ARBA00004948"/>
    </source>
</evidence>
<evidence type="ECO:0000313" key="4">
    <source>
        <dbReference type="EMBL" id="KAB8040485.1"/>
    </source>
</evidence>
<dbReference type="CDD" id="cd00564">
    <property type="entry name" value="TMP_TenI"/>
    <property type="match status" value="1"/>
</dbReference>
<evidence type="ECO:0000256" key="2">
    <source>
        <dbReference type="ARBA" id="ARBA00022977"/>
    </source>
</evidence>
<keyword evidence="5" id="KW-1185">Reference proteome</keyword>
<proteinExistence type="predicted"/>
<dbReference type="InterPro" id="IPR013785">
    <property type="entry name" value="Aldolase_TIM"/>
</dbReference>
<dbReference type="GO" id="GO:0004789">
    <property type="term" value="F:thiamine-phosphate diphosphorylase activity"/>
    <property type="evidence" value="ECO:0007669"/>
    <property type="project" value="UniProtKB-EC"/>
</dbReference>
<keyword evidence="2" id="KW-0784">Thiamine biosynthesis</keyword>
<comment type="caution">
    <text evidence="4">The sequence shown here is derived from an EMBL/GenBank/DDBJ whole genome shotgun (WGS) entry which is preliminary data.</text>
</comment>
<dbReference type="PANTHER" id="PTHR20857">
    <property type="entry name" value="THIAMINE-PHOSPHATE PYROPHOSPHORYLASE"/>
    <property type="match status" value="1"/>
</dbReference>
<accession>A0A6N6VV52</accession>
<dbReference type="Proteomes" id="UP000437748">
    <property type="component" value="Unassembled WGS sequence"/>
</dbReference>